<feature type="domain" description="HTH marR-type" evidence="4">
    <location>
        <begin position="1"/>
        <end position="131"/>
    </location>
</feature>
<evidence type="ECO:0000256" key="1">
    <source>
        <dbReference type="ARBA" id="ARBA00023015"/>
    </source>
</evidence>
<evidence type="ECO:0000313" key="6">
    <source>
        <dbReference type="EMBL" id="PGF36363.1"/>
    </source>
</evidence>
<dbReference type="InterPro" id="IPR000835">
    <property type="entry name" value="HTH_MarR-typ"/>
</dbReference>
<dbReference type="PRINTS" id="PR00598">
    <property type="entry name" value="HTHMARR"/>
</dbReference>
<dbReference type="GeneID" id="92856844"/>
<reference evidence="5 8" key="2">
    <citation type="submission" date="2018-08" db="EMBL/GenBank/DDBJ databases">
        <title>Genome sequencing of Cutibacterium acnes KCOM 1315.</title>
        <authorList>
            <person name="Kook J.-K."/>
            <person name="Park S.-N."/>
            <person name="Lim Y.K."/>
        </authorList>
    </citation>
    <scope>NUCLEOTIDE SEQUENCE [LARGE SCALE GENOMIC DNA]</scope>
    <source>
        <strain evidence="5 8">KCOM 1315</strain>
    </source>
</reference>
<dbReference type="SMART" id="SM00347">
    <property type="entry name" value="HTH_MARR"/>
    <property type="match status" value="1"/>
</dbReference>
<dbReference type="Proteomes" id="UP000226191">
    <property type="component" value="Unassembled WGS sequence"/>
</dbReference>
<dbReference type="Gene3D" id="1.10.10.10">
    <property type="entry name" value="Winged helix-like DNA-binding domain superfamily/Winged helix DNA-binding domain"/>
    <property type="match status" value="1"/>
</dbReference>
<accession>A0A2B7IGG8</accession>
<dbReference type="PANTHER" id="PTHR42756:SF1">
    <property type="entry name" value="TRANSCRIPTIONAL REPRESSOR OF EMRAB OPERON"/>
    <property type="match status" value="1"/>
</dbReference>
<gene>
    <name evidence="6" type="ORF">B1B09_01650</name>
    <name evidence="5" type="ORF">DXN06_03190</name>
</gene>
<dbReference type="PROSITE" id="PS50995">
    <property type="entry name" value="HTH_MARR_2"/>
    <property type="match status" value="1"/>
</dbReference>
<dbReference type="AlphaFoldDB" id="A0A2B7IGG8"/>
<dbReference type="Pfam" id="PF12802">
    <property type="entry name" value="MarR_2"/>
    <property type="match status" value="1"/>
</dbReference>
<dbReference type="Proteomes" id="UP000256621">
    <property type="component" value="Chromosome"/>
</dbReference>
<dbReference type="GO" id="GO:0003677">
    <property type="term" value="F:DNA binding"/>
    <property type="evidence" value="ECO:0007669"/>
    <property type="project" value="UniProtKB-KW"/>
</dbReference>
<organism evidence="6 7">
    <name type="scientific">Cutibacterium acnes</name>
    <name type="common">Propionibacterium acnes</name>
    <dbReference type="NCBI Taxonomy" id="1747"/>
    <lineage>
        <taxon>Bacteria</taxon>
        <taxon>Bacillati</taxon>
        <taxon>Actinomycetota</taxon>
        <taxon>Actinomycetes</taxon>
        <taxon>Propionibacteriales</taxon>
        <taxon>Propionibacteriaceae</taxon>
        <taxon>Cutibacterium</taxon>
    </lineage>
</organism>
<keyword evidence="1" id="KW-0805">Transcription regulation</keyword>
<dbReference type="InterPro" id="IPR036388">
    <property type="entry name" value="WH-like_DNA-bd_sf"/>
</dbReference>
<sequence>MDLRSILMHLQCELVAERSLVNPLDISWLQYDVLLQLDREHEMLPSELSLVMGISRTKLSKALKSLKVMGYVRQTPSKSDGRELRTSITESGRRLLEDISLQHTSLYETAIRSMTKDELEVFARLSEKLSSSLKQQRIASHA</sequence>
<dbReference type="EMBL" id="CP031442">
    <property type="protein sequence ID" value="AXM06269.1"/>
    <property type="molecule type" value="Genomic_DNA"/>
</dbReference>
<evidence type="ECO:0000313" key="8">
    <source>
        <dbReference type="Proteomes" id="UP000256621"/>
    </source>
</evidence>
<evidence type="ECO:0000313" key="7">
    <source>
        <dbReference type="Proteomes" id="UP000226191"/>
    </source>
</evidence>
<evidence type="ECO:0000313" key="5">
    <source>
        <dbReference type="EMBL" id="AXM06269.1"/>
    </source>
</evidence>
<dbReference type="GO" id="GO:0003700">
    <property type="term" value="F:DNA-binding transcription factor activity"/>
    <property type="evidence" value="ECO:0007669"/>
    <property type="project" value="InterPro"/>
</dbReference>
<evidence type="ECO:0000256" key="2">
    <source>
        <dbReference type="ARBA" id="ARBA00023125"/>
    </source>
</evidence>
<evidence type="ECO:0000259" key="4">
    <source>
        <dbReference type="PROSITE" id="PS50995"/>
    </source>
</evidence>
<dbReference type="PANTHER" id="PTHR42756">
    <property type="entry name" value="TRANSCRIPTIONAL REGULATOR, MARR"/>
    <property type="match status" value="1"/>
</dbReference>
<protein>
    <submittedName>
        <fullName evidence="6">MarR family transcriptional regulator</fullName>
    </submittedName>
</protein>
<dbReference type="EMBL" id="MVCE01000001">
    <property type="protein sequence ID" value="PGF36363.1"/>
    <property type="molecule type" value="Genomic_DNA"/>
</dbReference>
<dbReference type="InterPro" id="IPR036390">
    <property type="entry name" value="WH_DNA-bd_sf"/>
</dbReference>
<dbReference type="SUPFAM" id="SSF46785">
    <property type="entry name" value="Winged helix' DNA-binding domain"/>
    <property type="match status" value="1"/>
</dbReference>
<keyword evidence="3" id="KW-0804">Transcription</keyword>
<dbReference type="RefSeq" id="WP_002519070.1">
    <property type="nucleotide sequence ID" value="NZ_AP019664.1"/>
</dbReference>
<keyword evidence="2" id="KW-0238">DNA-binding</keyword>
<proteinExistence type="predicted"/>
<dbReference type="OrthoDB" id="3693638at2"/>
<name>A0A2B7IGG8_CUTAC</name>
<evidence type="ECO:0000256" key="3">
    <source>
        <dbReference type="ARBA" id="ARBA00023163"/>
    </source>
</evidence>
<reference evidence="6 7" key="1">
    <citation type="submission" date="2017-02" db="EMBL/GenBank/DDBJ databases">
        <title>Prevalence of linear plasmids in Cutibacterium acnes isolates obtained from cancerous prostatic tissue.</title>
        <authorList>
            <person name="Davidsson S."/>
            <person name="Bruggemann H."/>
        </authorList>
    </citation>
    <scope>NUCLEOTIDE SEQUENCE [LARGE SCALE GENOMIC DNA]</scope>
    <source>
        <strain evidence="6 7">11-78</strain>
    </source>
</reference>